<keyword evidence="1" id="KW-0328">Glycosyltransferase</keyword>
<dbReference type="SUPFAM" id="SSF53448">
    <property type="entry name" value="Nucleotide-diphospho-sugar transferases"/>
    <property type="match status" value="1"/>
</dbReference>
<accession>A0ABS2G5X3</accession>
<gene>
    <name evidence="5" type="ORF">H6A04_10720</name>
</gene>
<dbReference type="PANTHER" id="PTHR22916">
    <property type="entry name" value="GLYCOSYLTRANSFERASE"/>
    <property type="match status" value="1"/>
</dbReference>
<name>A0ABS2G5X3_FUSMR</name>
<evidence type="ECO:0000256" key="2">
    <source>
        <dbReference type="ARBA" id="ARBA00022679"/>
    </source>
</evidence>
<dbReference type="Pfam" id="PF00535">
    <property type="entry name" value="Glycos_transf_2"/>
    <property type="match status" value="1"/>
</dbReference>
<evidence type="ECO:0000259" key="4">
    <source>
        <dbReference type="Pfam" id="PF00535"/>
    </source>
</evidence>
<evidence type="ECO:0000313" key="5">
    <source>
        <dbReference type="EMBL" id="MBM6876109.1"/>
    </source>
</evidence>
<keyword evidence="2" id="KW-0808">Transferase</keyword>
<proteinExistence type="predicted"/>
<comment type="caution">
    <text evidence="5">The sequence shown here is derived from an EMBL/GenBank/DDBJ whole genome shotgun (WGS) entry which is preliminary data.</text>
</comment>
<keyword evidence="3" id="KW-0812">Transmembrane</keyword>
<protein>
    <submittedName>
        <fullName evidence="5">Glycosyltransferase</fullName>
    </submittedName>
</protein>
<evidence type="ECO:0000256" key="1">
    <source>
        <dbReference type="ARBA" id="ARBA00022676"/>
    </source>
</evidence>
<feature type="transmembrane region" description="Helical" evidence="3">
    <location>
        <begin position="304"/>
        <end position="321"/>
    </location>
</feature>
<organism evidence="5 6">
    <name type="scientific">Fusobacterium mortiferum</name>
    <dbReference type="NCBI Taxonomy" id="850"/>
    <lineage>
        <taxon>Bacteria</taxon>
        <taxon>Fusobacteriati</taxon>
        <taxon>Fusobacteriota</taxon>
        <taxon>Fusobacteriia</taxon>
        <taxon>Fusobacteriales</taxon>
        <taxon>Fusobacteriaceae</taxon>
        <taxon>Fusobacterium</taxon>
    </lineage>
</organism>
<keyword evidence="3" id="KW-1133">Transmembrane helix</keyword>
<dbReference type="InterPro" id="IPR029044">
    <property type="entry name" value="Nucleotide-diphossugar_trans"/>
</dbReference>
<dbReference type="Proteomes" id="UP000728968">
    <property type="component" value="Unassembled WGS sequence"/>
</dbReference>
<dbReference type="RefSeq" id="WP_204716737.1">
    <property type="nucleotide sequence ID" value="NZ_JACJLT010000181.1"/>
</dbReference>
<evidence type="ECO:0000313" key="6">
    <source>
        <dbReference type="Proteomes" id="UP000728968"/>
    </source>
</evidence>
<sequence length="330" mass="39096">MQITKPKISIIVPVYKAEPYLKKCIDSILNQTFKDFELILVDDGSPDRCGEICDEYALKDSRIKIIHKENGGQSSARNVGLDIAQGEYIGFVDSDDWIEPDMYKKLFKLLKNDNVDMVICNINSIKDKKLRDRKKEKRKIILKKGKENILNSRYKDNFLGWGPCNKLYKKDILKNIRFLDGRIYEDVPFNIEVFNKINSYVYTNDKLYNYRQLGESTTRSQISEKHLSLIYNTFYCYDITDVKFKQLTLNNIVDNCRFICISIINENKIIEKKSILIKLQKILLKNRMLLKKIEFQNFKSKIEFNMILYIPILYCIFYKIVKEIKIYIKK</sequence>
<evidence type="ECO:0000256" key="3">
    <source>
        <dbReference type="SAM" id="Phobius"/>
    </source>
</evidence>
<dbReference type="EMBL" id="JACJLT010000181">
    <property type="protein sequence ID" value="MBM6876109.1"/>
    <property type="molecule type" value="Genomic_DNA"/>
</dbReference>
<reference evidence="5 6" key="1">
    <citation type="journal article" date="2021" name="Sci. Rep.">
        <title>The distribution of antibiotic resistance genes in chicken gut microbiota commensals.</title>
        <authorList>
            <person name="Juricova H."/>
            <person name="Matiasovicova J."/>
            <person name="Kubasova T."/>
            <person name="Cejkova D."/>
            <person name="Rychlik I."/>
        </authorList>
    </citation>
    <scope>NUCLEOTIDE SEQUENCE [LARGE SCALE GENOMIC DNA]</scope>
    <source>
        <strain evidence="5 6">An425</strain>
    </source>
</reference>
<keyword evidence="6" id="KW-1185">Reference proteome</keyword>
<dbReference type="PANTHER" id="PTHR22916:SF51">
    <property type="entry name" value="GLYCOSYLTRANSFERASE EPSH-RELATED"/>
    <property type="match status" value="1"/>
</dbReference>
<dbReference type="Gene3D" id="3.90.550.10">
    <property type="entry name" value="Spore Coat Polysaccharide Biosynthesis Protein SpsA, Chain A"/>
    <property type="match status" value="1"/>
</dbReference>
<dbReference type="InterPro" id="IPR001173">
    <property type="entry name" value="Glyco_trans_2-like"/>
</dbReference>
<dbReference type="CDD" id="cd00761">
    <property type="entry name" value="Glyco_tranf_GTA_type"/>
    <property type="match status" value="1"/>
</dbReference>
<keyword evidence="3" id="KW-0472">Membrane</keyword>
<feature type="domain" description="Glycosyltransferase 2-like" evidence="4">
    <location>
        <begin position="9"/>
        <end position="176"/>
    </location>
</feature>